<protein>
    <submittedName>
        <fullName evidence="10">Murein biosynthesis integral membrane protein MurJ</fullName>
    </submittedName>
</protein>
<keyword evidence="3 9" id="KW-0812">Transmembrane</keyword>
<sequence>MVRERGLAGSSALMFSGTLVSRILGLLRNALLVAAIGASAGQADPFAVANTLPNIIYNLLAGGVLNAVLVPQVVRALRRKDGDEYVNRLLTVAGLGLFVLTFIATIGSSIIVTLYASQLDPAWFDLAIAFAIWCLPQIFFYGVYTLLGQVLNAKGSFGPYMWAPVANNIVAIIGLVIYLWIFGFARDGSGANPADWTGGRIALLAGFATLGVAVQAGVLIIALKKTGFSFRWRLGVAGLGGASRMAMWSFAGLAVGQLGFLAVTNVAAAANGAAATSDILLPANQTYNNAFLIYMLPQSLFTTSLITALFPRMSDKAAAGNHAGVAADFGLALRITATFTMFAAVALAVLAIPTAHVVLPSVTADEARNVALVLLPLALGIPFQGAWSVVQRAFFAYEDARTQFFIQIPMAIAQIAISLLGWLLAPPLYWVPIAAGSTAVSMLLGAAIGYVKLGRKLPSVDHGAILGVALRLAIAAGAAGLVALAGLRFLGMPGETSAARSFTHSVFLVALLGSIMAVVYIAIARLLGVEDINRLLSQVIRLALKVGRRVPIIGPRIPVHVPGSARAGRGIVDNTGKGSISTTKDGPDVTNQEAVTGHVVGGRYRVDEATSIPASHAGSWYLGTDTVLERPVAIFVSRADADPAPIIDSARRAYLIDDDPFPAITDVATDEETNRAYVVTEPLPETSLAGAQLRPGEAQAIVAQVARALDGARTRGVHHLALSPAHVRFTPAGDLVIVGLGIDGALVEFDDEGDAVERSLLASEQDAAALHELYTELSGEAGSQSLAESRSAADVAAALAGWTTFDFDSALDALAINRHAGAPVWMRVRQTPPPPNPDIPAAPPAPPLQWRPTFAESSLADPDPGPDFTEILNLDSSEIAPAPPSHAAGKGERAAASEEPPVEESPSDEPLAEDAPATDPVTEEIPADVPPAPPAAEEHSDPAPMPVPPPITRAQRPGDDGTITREERRRRRLEAAGKTKDAILSGASADAATAKALEAAEKARIAADKARQASRRQADVTTMRIEGLVTKLDGFAAKHSINLPGEVEKYDASTPLSRRRIDPSPLILTVFAGLLVLVLILALSNLRSPGTVSPPPAPTTTAAQPTDEASPTPEETASPTPEETTEAPAVPPTISAITVLDPEGDGAENQDLTPRAFDGDPASYWRSRSYRNPAYGMKSGIGLQLTLAEKTQVAGLTLTLHGSGGHVQVKTDAGDPVGGAVIAEADMTESTKISFDPVETDTIILWFTSLPTAASDGKNRVELAEISLE</sequence>
<dbReference type="SUPFAM" id="SSF56112">
    <property type="entry name" value="Protein kinase-like (PK-like)"/>
    <property type="match status" value="1"/>
</dbReference>
<feature type="transmembrane region" description="Helical" evidence="9">
    <location>
        <begin position="402"/>
        <end position="423"/>
    </location>
</feature>
<feature type="transmembrane region" description="Helical" evidence="9">
    <location>
        <begin position="290"/>
        <end position="310"/>
    </location>
</feature>
<evidence type="ECO:0000256" key="4">
    <source>
        <dbReference type="ARBA" id="ARBA00022960"/>
    </source>
</evidence>
<feature type="transmembrane region" description="Helical" evidence="9">
    <location>
        <begin position="12"/>
        <end position="35"/>
    </location>
</feature>
<feature type="compositionally biased region" description="Polar residues" evidence="8">
    <location>
        <begin position="576"/>
        <end position="591"/>
    </location>
</feature>
<feature type="transmembrane region" description="Helical" evidence="9">
    <location>
        <begin position="159"/>
        <end position="181"/>
    </location>
</feature>
<feature type="compositionally biased region" description="Acidic residues" evidence="8">
    <location>
        <begin position="900"/>
        <end position="912"/>
    </location>
</feature>
<evidence type="ECO:0000313" key="11">
    <source>
        <dbReference type="Proteomes" id="UP000199288"/>
    </source>
</evidence>
<organism evidence="10 11">
    <name type="scientific">Bowdeniella nasicola</name>
    <dbReference type="NCBI Taxonomy" id="208480"/>
    <lineage>
        <taxon>Bacteria</taxon>
        <taxon>Bacillati</taxon>
        <taxon>Actinomycetota</taxon>
        <taxon>Actinomycetes</taxon>
        <taxon>Actinomycetales</taxon>
        <taxon>Actinomycetaceae</taxon>
        <taxon>Bowdeniella</taxon>
    </lineage>
</organism>
<feature type="transmembrane region" description="Helical" evidence="9">
    <location>
        <begin position="331"/>
        <end position="358"/>
    </location>
</feature>
<dbReference type="CDD" id="cd13123">
    <property type="entry name" value="MATE_MurJ_like"/>
    <property type="match status" value="1"/>
</dbReference>
<keyword evidence="6 9" id="KW-1133">Transmembrane helix</keyword>
<feature type="compositionally biased region" description="Pro residues" evidence="8">
    <location>
        <begin position="831"/>
        <end position="849"/>
    </location>
</feature>
<dbReference type="GO" id="GO:0009252">
    <property type="term" value="P:peptidoglycan biosynthetic process"/>
    <property type="evidence" value="ECO:0007669"/>
    <property type="project" value="UniProtKB-KW"/>
</dbReference>
<evidence type="ECO:0000313" key="10">
    <source>
        <dbReference type="EMBL" id="SEA62623.1"/>
    </source>
</evidence>
<dbReference type="InterPro" id="IPR004268">
    <property type="entry name" value="MurJ"/>
</dbReference>
<evidence type="ECO:0000256" key="1">
    <source>
        <dbReference type="ARBA" id="ARBA00004651"/>
    </source>
</evidence>
<dbReference type="GO" id="GO:0005886">
    <property type="term" value="C:plasma membrane"/>
    <property type="evidence" value="ECO:0007669"/>
    <property type="project" value="UniProtKB-SubCell"/>
</dbReference>
<dbReference type="InterPro" id="IPR051050">
    <property type="entry name" value="Lipid_II_flippase_MurJ/MviN"/>
</dbReference>
<dbReference type="Pfam" id="PF03023">
    <property type="entry name" value="MurJ"/>
    <property type="match status" value="1"/>
</dbReference>
<dbReference type="InterPro" id="IPR011009">
    <property type="entry name" value="Kinase-like_dom_sf"/>
</dbReference>
<feature type="region of interest" description="Disordered" evidence="8">
    <location>
        <begin position="1088"/>
        <end position="1160"/>
    </location>
</feature>
<name>A0A1H4CQG4_9ACTO</name>
<keyword evidence="11" id="KW-1185">Reference proteome</keyword>
<feature type="compositionally biased region" description="Low complexity" evidence="8">
    <location>
        <begin position="1099"/>
        <end position="1128"/>
    </location>
</feature>
<evidence type="ECO:0000256" key="7">
    <source>
        <dbReference type="ARBA" id="ARBA00023136"/>
    </source>
</evidence>
<dbReference type="GO" id="GO:0015648">
    <property type="term" value="F:lipid-linked peptidoglycan transporter activity"/>
    <property type="evidence" value="ECO:0007669"/>
    <property type="project" value="TreeGrafter"/>
</dbReference>
<reference evidence="11" key="1">
    <citation type="submission" date="2016-10" db="EMBL/GenBank/DDBJ databases">
        <authorList>
            <person name="Varghese N."/>
            <person name="Submissions S."/>
        </authorList>
    </citation>
    <scope>NUCLEOTIDE SEQUENCE [LARGE SCALE GENOMIC DNA]</scope>
    <source>
        <strain evidence="11">KPR-1</strain>
    </source>
</reference>
<dbReference type="OrthoDB" id="9786339at2"/>
<proteinExistence type="predicted"/>
<dbReference type="PANTHER" id="PTHR47019:SF1">
    <property type="entry name" value="LIPID II FLIPPASE MURJ"/>
    <property type="match status" value="1"/>
</dbReference>
<dbReference type="PANTHER" id="PTHR47019">
    <property type="entry name" value="LIPID II FLIPPASE MURJ"/>
    <property type="match status" value="1"/>
</dbReference>
<feature type="region of interest" description="Disordered" evidence="8">
    <location>
        <begin position="572"/>
        <end position="591"/>
    </location>
</feature>
<dbReference type="AlphaFoldDB" id="A0A1H4CQG4"/>
<evidence type="ECO:0000256" key="9">
    <source>
        <dbReference type="SAM" id="Phobius"/>
    </source>
</evidence>
<keyword evidence="7 9" id="KW-0472">Membrane</keyword>
<feature type="transmembrane region" description="Helical" evidence="9">
    <location>
        <begin position="55"/>
        <end position="77"/>
    </location>
</feature>
<feature type="transmembrane region" description="Helical" evidence="9">
    <location>
        <begin position="506"/>
        <end position="527"/>
    </location>
</feature>
<feature type="transmembrane region" description="Helical" evidence="9">
    <location>
        <begin position="370"/>
        <end position="390"/>
    </location>
</feature>
<comment type="subcellular location">
    <subcellularLocation>
        <location evidence="1">Cell membrane</location>
        <topology evidence="1">Multi-pass membrane protein</topology>
    </subcellularLocation>
</comment>
<feature type="transmembrane region" description="Helical" evidence="9">
    <location>
        <begin position="463"/>
        <end position="486"/>
    </location>
</feature>
<keyword evidence="5" id="KW-0573">Peptidoglycan synthesis</keyword>
<dbReference type="GO" id="GO:0034204">
    <property type="term" value="P:lipid translocation"/>
    <property type="evidence" value="ECO:0007669"/>
    <property type="project" value="TreeGrafter"/>
</dbReference>
<evidence type="ECO:0000256" key="2">
    <source>
        <dbReference type="ARBA" id="ARBA00022475"/>
    </source>
</evidence>
<evidence type="ECO:0000256" key="6">
    <source>
        <dbReference type="ARBA" id="ARBA00022989"/>
    </source>
</evidence>
<feature type="transmembrane region" description="Helical" evidence="9">
    <location>
        <begin position="245"/>
        <end position="270"/>
    </location>
</feature>
<dbReference type="Gene3D" id="1.10.510.10">
    <property type="entry name" value="Transferase(Phosphotransferase) domain 1"/>
    <property type="match status" value="1"/>
</dbReference>
<feature type="region of interest" description="Disordered" evidence="8">
    <location>
        <begin position="827"/>
        <end position="979"/>
    </location>
</feature>
<dbReference type="PRINTS" id="PR01806">
    <property type="entry name" value="VIRFACTRMVIN"/>
</dbReference>
<feature type="transmembrane region" description="Helical" evidence="9">
    <location>
        <begin position="1066"/>
        <end position="1086"/>
    </location>
</feature>
<feature type="transmembrane region" description="Helical" evidence="9">
    <location>
        <begin position="89"/>
        <end position="116"/>
    </location>
</feature>
<dbReference type="GO" id="GO:0008360">
    <property type="term" value="P:regulation of cell shape"/>
    <property type="evidence" value="ECO:0007669"/>
    <property type="project" value="UniProtKB-KW"/>
</dbReference>
<keyword evidence="2" id="KW-1003">Cell membrane</keyword>
<accession>A0A1H4CQG4</accession>
<feature type="transmembrane region" description="Helical" evidence="9">
    <location>
        <begin position="429"/>
        <end position="451"/>
    </location>
</feature>
<dbReference type="EMBL" id="FNQV01000013">
    <property type="protein sequence ID" value="SEA62623.1"/>
    <property type="molecule type" value="Genomic_DNA"/>
</dbReference>
<feature type="transmembrane region" description="Helical" evidence="9">
    <location>
        <begin position="122"/>
        <end position="147"/>
    </location>
</feature>
<gene>
    <name evidence="10" type="ORF">SAMN02910418_02026</name>
</gene>
<keyword evidence="4" id="KW-0133">Cell shape</keyword>
<feature type="compositionally biased region" description="Basic and acidic residues" evidence="8">
    <location>
        <begin position="956"/>
        <end position="979"/>
    </location>
</feature>
<evidence type="ECO:0000256" key="8">
    <source>
        <dbReference type="SAM" id="MobiDB-lite"/>
    </source>
</evidence>
<dbReference type="Proteomes" id="UP000199288">
    <property type="component" value="Unassembled WGS sequence"/>
</dbReference>
<feature type="transmembrane region" description="Helical" evidence="9">
    <location>
        <begin position="201"/>
        <end position="224"/>
    </location>
</feature>
<dbReference type="RefSeq" id="WP_092565516.1">
    <property type="nucleotide sequence ID" value="NZ_FNQV01000013.1"/>
</dbReference>
<evidence type="ECO:0000256" key="3">
    <source>
        <dbReference type="ARBA" id="ARBA00022692"/>
    </source>
</evidence>
<evidence type="ECO:0000256" key="5">
    <source>
        <dbReference type="ARBA" id="ARBA00022984"/>
    </source>
</evidence>